<name>A0A919R8A5_9ACTN</name>
<dbReference type="InterPro" id="IPR020904">
    <property type="entry name" value="Sc_DH/Rdtase_CS"/>
</dbReference>
<dbReference type="PANTHER" id="PTHR45024:SF2">
    <property type="entry name" value="SCP2 DOMAIN-CONTAINING PROTEIN"/>
    <property type="match status" value="1"/>
</dbReference>
<protein>
    <submittedName>
        <fullName evidence="4">Short-chain dehydrogenase/reductase</fullName>
    </submittedName>
</protein>
<dbReference type="RefSeq" id="WP_203992724.1">
    <property type="nucleotide sequence ID" value="NZ_BOOU01000087.1"/>
</dbReference>
<sequence length="309" mass="32558">MTPLSGLAAIVTGAGRGLGRSHALHLAELGADVLVNDIGRRRDGGRLADGVVEEIVASGGRAVSDHGDVSSWSDARRMVETCRDTFGRLDILVNNAGIVRDRTLARMSEREWDDVLRVDLKGHAAPAVHAMAHWREQAKGNGGPFGGVIVHTSSLSGLMTNFGQGNYASAKLGIVALSATLALEGEKIGVRSNVIAPSAHTETVLETMASPGGPPLPAAGPGFDFWDPANVSPLVGWLASPTCQATGQVFHVAGNEVRLFAPPAVIGLFRTSGRWTLEELERQLGSGFHRWPNALEFLETLGDRAPADG</sequence>
<dbReference type="GO" id="GO:0016491">
    <property type="term" value="F:oxidoreductase activity"/>
    <property type="evidence" value="ECO:0007669"/>
    <property type="project" value="UniProtKB-KW"/>
</dbReference>
<dbReference type="PANTHER" id="PTHR45024">
    <property type="entry name" value="DEHYDROGENASES, SHORT CHAIN"/>
    <property type="match status" value="1"/>
</dbReference>
<comment type="caution">
    <text evidence="4">The sequence shown here is derived from an EMBL/GenBank/DDBJ whole genome shotgun (WGS) entry which is preliminary data.</text>
</comment>
<comment type="similarity">
    <text evidence="1 3">Belongs to the short-chain dehydrogenases/reductases (SDR) family.</text>
</comment>
<gene>
    <name evidence="4" type="ORF">Sru01_60350</name>
</gene>
<evidence type="ECO:0000256" key="1">
    <source>
        <dbReference type="ARBA" id="ARBA00006484"/>
    </source>
</evidence>
<reference evidence="4" key="1">
    <citation type="submission" date="2021-01" db="EMBL/GenBank/DDBJ databases">
        <title>Whole genome shotgun sequence of Sphaerisporangium rufum NBRC 109079.</title>
        <authorList>
            <person name="Komaki H."/>
            <person name="Tamura T."/>
        </authorList>
    </citation>
    <scope>NUCLEOTIDE SEQUENCE</scope>
    <source>
        <strain evidence="4">NBRC 109079</strain>
    </source>
</reference>
<dbReference type="PROSITE" id="PS00061">
    <property type="entry name" value="ADH_SHORT"/>
    <property type="match status" value="1"/>
</dbReference>
<accession>A0A919R8A5</accession>
<dbReference type="PRINTS" id="PR00081">
    <property type="entry name" value="GDHRDH"/>
</dbReference>
<keyword evidence="2" id="KW-0560">Oxidoreductase</keyword>
<dbReference type="Gene3D" id="3.40.50.720">
    <property type="entry name" value="NAD(P)-binding Rossmann-like Domain"/>
    <property type="match status" value="1"/>
</dbReference>
<evidence type="ECO:0000313" key="5">
    <source>
        <dbReference type="Proteomes" id="UP000655287"/>
    </source>
</evidence>
<dbReference type="Pfam" id="PF00106">
    <property type="entry name" value="adh_short"/>
    <property type="match status" value="1"/>
</dbReference>
<proteinExistence type="inferred from homology"/>
<dbReference type="Proteomes" id="UP000655287">
    <property type="component" value="Unassembled WGS sequence"/>
</dbReference>
<dbReference type="InterPro" id="IPR036291">
    <property type="entry name" value="NAD(P)-bd_dom_sf"/>
</dbReference>
<evidence type="ECO:0000256" key="3">
    <source>
        <dbReference type="RuleBase" id="RU000363"/>
    </source>
</evidence>
<dbReference type="InterPro" id="IPR002347">
    <property type="entry name" value="SDR_fam"/>
</dbReference>
<dbReference type="EMBL" id="BOOU01000087">
    <property type="protein sequence ID" value="GII81053.1"/>
    <property type="molecule type" value="Genomic_DNA"/>
</dbReference>
<dbReference type="SUPFAM" id="SSF51735">
    <property type="entry name" value="NAD(P)-binding Rossmann-fold domains"/>
    <property type="match status" value="1"/>
</dbReference>
<evidence type="ECO:0000256" key="2">
    <source>
        <dbReference type="ARBA" id="ARBA00023002"/>
    </source>
</evidence>
<dbReference type="InterPro" id="IPR051687">
    <property type="entry name" value="Peroxisomal_Beta-Oxidation"/>
</dbReference>
<keyword evidence="5" id="KW-1185">Reference proteome</keyword>
<dbReference type="AlphaFoldDB" id="A0A919R8A5"/>
<organism evidence="4 5">
    <name type="scientific">Sphaerisporangium rufum</name>
    <dbReference type="NCBI Taxonomy" id="1381558"/>
    <lineage>
        <taxon>Bacteria</taxon>
        <taxon>Bacillati</taxon>
        <taxon>Actinomycetota</taxon>
        <taxon>Actinomycetes</taxon>
        <taxon>Streptosporangiales</taxon>
        <taxon>Streptosporangiaceae</taxon>
        <taxon>Sphaerisporangium</taxon>
    </lineage>
</organism>
<dbReference type="PRINTS" id="PR00080">
    <property type="entry name" value="SDRFAMILY"/>
</dbReference>
<evidence type="ECO:0000313" key="4">
    <source>
        <dbReference type="EMBL" id="GII81053.1"/>
    </source>
</evidence>